<dbReference type="InterPro" id="IPR054483">
    <property type="entry name" value="DC1-like_CT"/>
</dbReference>
<dbReference type="InterPro" id="IPR004146">
    <property type="entry name" value="DC1"/>
</dbReference>
<dbReference type="InterPro" id="IPR001965">
    <property type="entry name" value="Znf_PHD"/>
</dbReference>
<reference evidence="8" key="4">
    <citation type="submission" date="2011-02" db="EMBL/GenBank/DDBJ databases">
        <authorList>
            <consortium name="TAIR"/>
            <person name="Swarbreck D."/>
            <person name="Lamesch P."/>
            <person name="Wilks C."/>
            <person name="Huala E."/>
        </authorList>
    </citation>
    <scope>NUCLEOTIDE SEQUENCE</scope>
</reference>
<dbReference type="PaxDb" id="3702-AT5G02330.1"/>
<dbReference type="PIR" id="T48254">
    <property type="entry name" value="T48254"/>
</dbReference>
<feature type="domain" description="Zinc finger PHD-type" evidence="6">
    <location>
        <begin position="252"/>
        <end position="312"/>
    </location>
</feature>
<evidence type="ECO:0000256" key="2">
    <source>
        <dbReference type="ARBA" id="ARBA00022737"/>
    </source>
</evidence>
<dbReference type="Proteomes" id="UP000006548">
    <property type="component" value="Chromosome 5"/>
</dbReference>
<keyword evidence="2" id="KW-0677">Repeat</keyword>
<reference evidence="10" key="6">
    <citation type="journal article" date="2017" name="Plant J.">
        <title>Araport11: a complete reannotation of the Arabidopsis thaliana reference genome.</title>
        <authorList>
            <person name="Cheng C.Y."/>
            <person name="Krishnakumar V."/>
            <person name="Chan A.P."/>
            <person name="Thibaud-Nissen F."/>
            <person name="Schobel S."/>
            <person name="Town C.D."/>
        </authorList>
    </citation>
    <scope>GENOME REANNOTATION</scope>
    <source>
        <strain evidence="10">cv. Columbia</strain>
    </source>
</reference>
<proteinExistence type="predicted"/>
<dbReference type="eggNOG" id="ENOG502SFKZ">
    <property type="taxonomic scope" value="Eukaryota"/>
</dbReference>
<dbReference type="GeneID" id="831755"/>
<gene>
    <name evidence="7 8" type="ordered locus">At5g02330</name>
    <name evidence="8" type="ORF">T1E22.90</name>
    <name evidence="9" type="ORF">T1E22_90</name>
</gene>
<sequence length="656" mass="75847">MNSNSVGVFREKEIDGKPFHTYTLSSQTDTTTPSSSGETAIDGDDHLSLQQPLFLCPSLRLKADEINYSYSEILPFNISPYFPSIRGADQQVQHLLDSDSQQVHDLLHSDNSHDDDGDEICKLPVVPIYWCNSKEIEFDQFNCGACERSKIGTDYYICLTCDLMFHKECVESPLEIKHPSYPFLSLKLYTRHEQLMSCMCCKHPSNLIFYYCPTYKLSLHPDCAMKPISIFIDHPKRHPHLLTFFPKQASLLCDVCSLIKEAFPTYVCLRCIFVAHRDCIYFPYVIKICRHQHRISFTSSLPSGKWSCGVCRKKVDNNCGAYTCNKCSHYFVHTRCALREDLWDGKDLEGVPEEPEIILEPFETIADGIILHFSHGHHLKLKTSGVYNENIICQACILPIYEGNYYSCMDQCNFILHEACANASRKKDHALHSHPLTLKVVSDIQNEYFKGYFRCSACDRESCGFIYEEDQYSIDIRCASVSEPFDYQGHEHPLFQALDRKEEREAICQICRKKYGRKLNCIECNYIICFSCATLPYKAKYKLDKHFLTFREGEEGSDQLDWCEVCEKKLEYSREGGFYACDDCCTTLHVDCLLGKEMYMLNPGHTVMAYRSNIYILPNNTMTRPFCQLHKEDRCPHKVIFNWHDMTFCSYSCSMD</sequence>
<keyword evidence="4" id="KW-0862">Zinc</keyword>
<dbReference type="SMART" id="SM00249">
    <property type="entry name" value="PHD"/>
    <property type="match status" value="4"/>
</dbReference>
<dbReference type="PANTHER" id="PTHR32410:SF153">
    <property type="entry name" value="CHP-RICH ZINC FINGER PROTEIN-LIKE-RELATED"/>
    <property type="match status" value="1"/>
</dbReference>
<evidence type="ECO:0000256" key="1">
    <source>
        <dbReference type="ARBA" id="ARBA00022723"/>
    </source>
</evidence>
<dbReference type="GO" id="GO:0008270">
    <property type="term" value="F:zinc ion binding"/>
    <property type="evidence" value="ECO:0007669"/>
    <property type="project" value="UniProtKB-KW"/>
</dbReference>
<dbReference type="Araport" id="AT5G02330"/>
<evidence type="ECO:0000313" key="10">
    <source>
        <dbReference type="Proteomes" id="UP000006548"/>
    </source>
</evidence>
<feature type="compositionally biased region" description="Low complexity" evidence="5">
    <location>
        <begin position="21"/>
        <end position="36"/>
    </location>
</feature>
<dbReference type="InterPro" id="IPR046349">
    <property type="entry name" value="C1-like_sf"/>
</dbReference>
<protein>
    <submittedName>
        <fullName evidence="8">Cysteine/Histidine-rich C1 domain family protein</fullName>
    </submittedName>
</protein>
<dbReference type="HOGENOM" id="CLU_014776_2_0_1"/>
<dbReference type="SUPFAM" id="SSF57889">
    <property type="entry name" value="Cysteine-rich domain"/>
    <property type="match status" value="5"/>
</dbReference>
<dbReference type="InterPro" id="IPR053192">
    <property type="entry name" value="Vacuole_Formation_Reg"/>
</dbReference>
<keyword evidence="3" id="KW-0863">Zinc-finger</keyword>
<organism evidence="9">
    <name type="scientific">Arabidopsis thaliana</name>
    <name type="common">Mouse-ear cress</name>
    <dbReference type="NCBI Taxonomy" id="3702"/>
    <lineage>
        <taxon>Eukaryota</taxon>
        <taxon>Viridiplantae</taxon>
        <taxon>Streptophyta</taxon>
        <taxon>Embryophyta</taxon>
        <taxon>Tracheophyta</taxon>
        <taxon>Spermatophyta</taxon>
        <taxon>Magnoliopsida</taxon>
        <taxon>eudicotyledons</taxon>
        <taxon>Gunneridae</taxon>
        <taxon>Pentapetalae</taxon>
        <taxon>rosids</taxon>
        <taxon>malvids</taxon>
        <taxon>Brassicales</taxon>
        <taxon>Brassicaceae</taxon>
        <taxon>Camelineae</taxon>
        <taxon>Arabidopsis</taxon>
    </lineage>
</organism>
<feature type="domain" description="Zinc finger PHD-type" evidence="6">
    <location>
        <begin position="392"/>
        <end position="459"/>
    </location>
</feature>
<evidence type="ECO:0000256" key="5">
    <source>
        <dbReference type="SAM" id="MobiDB-lite"/>
    </source>
</evidence>
<dbReference type="AlphaFoldDB" id="Q9LZ92"/>
<reference evidence="9" key="3">
    <citation type="submission" date="2000-03" db="EMBL/GenBank/DDBJ databases">
        <authorList>
            <person name="EU Arabidopsis sequencing project"/>
        </authorList>
    </citation>
    <scope>NUCLEOTIDE SEQUENCE</scope>
</reference>
<dbReference type="PANTHER" id="PTHR32410">
    <property type="entry name" value="CYSTEINE/HISTIDINE-RICH C1 DOMAIN FAMILY PROTEIN"/>
    <property type="match status" value="1"/>
</dbReference>
<name>Q9LZ92_ARATH</name>
<feature type="domain" description="Zinc finger PHD-type" evidence="6">
    <location>
        <begin position="142"/>
        <end position="202"/>
    </location>
</feature>
<reference evidence="9" key="2">
    <citation type="submission" date="2000-03" db="EMBL/GenBank/DDBJ databases">
        <authorList>
            <person name="Bevan M."/>
            <person name="Hilbert H."/>
            <person name="Braun M."/>
            <person name="Holzer E."/>
            <person name="Brandt A."/>
            <person name="Duesterhoeft A."/>
            <person name="Bancroft I."/>
            <person name="Mewes H.W."/>
            <person name="Rudd S."/>
            <person name="Lemcke K."/>
            <person name="Mayer K.F.X."/>
        </authorList>
    </citation>
    <scope>NUCLEOTIDE SEQUENCE</scope>
</reference>
<evidence type="ECO:0000313" key="8">
    <source>
        <dbReference type="EMBL" id="AED90460.1"/>
    </source>
</evidence>
<dbReference type="iPTMnet" id="Q9LZ92"/>
<evidence type="ECO:0000313" key="7">
    <source>
        <dbReference type="Araport" id="AT5G02330"/>
    </source>
</evidence>
<reference evidence="8" key="5">
    <citation type="submission" date="2016-05" db="EMBL/GenBank/DDBJ databases">
        <authorList>
            <person name="Krishnakumar V."/>
            <person name="Cheng C.-Y."/>
            <person name="Chan A.P."/>
            <person name="Schobel S."/>
            <person name="Kim M."/>
            <person name="Ferlanti E.S."/>
            <person name="Belyaeva I."/>
            <person name="Rosen B.D."/>
            <person name="Micklem G."/>
            <person name="Miller J.R."/>
            <person name="Vaughn M."/>
            <person name="Town C.D."/>
        </authorList>
    </citation>
    <scope>NUCLEOTIDE SEQUENCE</scope>
</reference>
<dbReference type="Pfam" id="PF03107">
    <property type="entry name" value="C1_2"/>
    <property type="match status" value="5"/>
</dbReference>
<evidence type="ECO:0000259" key="6">
    <source>
        <dbReference type="SMART" id="SM00249"/>
    </source>
</evidence>
<accession>Q9LZ92</accession>
<evidence type="ECO:0000256" key="3">
    <source>
        <dbReference type="ARBA" id="ARBA00022771"/>
    </source>
</evidence>
<dbReference type="EMBL" id="AL162874">
    <property type="protein sequence ID" value="CAB85538.1"/>
    <property type="molecule type" value="Genomic_DNA"/>
</dbReference>
<keyword evidence="1" id="KW-0479">Metal-binding</keyword>
<dbReference type="Pfam" id="PF22926">
    <property type="entry name" value="C1-like_CT"/>
    <property type="match status" value="1"/>
</dbReference>
<dbReference type="EMBL" id="CP002688">
    <property type="protein sequence ID" value="AED90460.1"/>
    <property type="molecule type" value="Genomic_DNA"/>
</dbReference>
<reference evidence="8 10" key="1">
    <citation type="journal article" date="2000" name="Nature">
        <title>Sequence and analysis of chromosome 5 of the plant Arabidopsis thaliana.</title>
        <authorList>
            <consortium name="Kazusa DNA Research Institute"/>
            <consortium name="Cold Spring Harbor and Washington University in St Louis Sequencing Consortium"/>
            <consortium name="European Union Arabidopsis Genome Sequencing Consortium"/>
            <person name="Tabata S."/>
            <person name="Kaneko T."/>
            <person name="Nakamura Y."/>
            <person name="Kotani H."/>
            <person name="Kato T."/>
            <person name="Asamizu E."/>
            <person name="Miyajima N."/>
            <person name="Sasamoto S."/>
            <person name="Kimura T."/>
            <person name="Hosouchi T."/>
            <person name="Kawashima K."/>
            <person name="Kohara M."/>
            <person name="Matsumoto M."/>
            <person name="Matsuno A."/>
            <person name="Muraki A."/>
            <person name="Nakayama S."/>
            <person name="Nakazaki N."/>
            <person name="Naruo K."/>
            <person name="Okumura S."/>
            <person name="Shinpo S."/>
            <person name="Takeuchi C."/>
            <person name="Wada T."/>
            <person name="Watanabe A."/>
            <person name="Yamada M."/>
            <person name="Yasuda M."/>
            <person name="Sato S."/>
            <person name="de la Bastide M."/>
            <person name="Huang E."/>
            <person name="Spiegel L."/>
            <person name="Gnoj L."/>
            <person name="O'Shaughnessy A."/>
            <person name="Preston R."/>
            <person name="Habermann K."/>
            <person name="Murray J."/>
            <person name="Johnson D."/>
            <person name="Rohlfing T."/>
            <person name="Nelson J."/>
            <person name="Stoneking T."/>
            <person name="Pepin K."/>
            <person name="Spieth J."/>
            <person name="Sekhon M."/>
            <person name="Armstrong J."/>
            <person name="Becker M."/>
            <person name="Belter E."/>
            <person name="Cordum H."/>
            <person name="Cordes M."/>
            <person name="Courtney L."/>
            <person name="Courtney W."/>
            <person name="Dante M."/>
            <person name="Du H."/>
            <person name="Edwards J."/>
            <person name="Fryman J."/>
            <person name="Haakensen B."/>
            <person name="Lamar E."/>
            <person name="Latreille P."/>
            <person name="Leonard S."/>
            <person name="Meyer R."/>
            <person name="Mulvaney E."/>
            <person name="Ozersky P."/>
            <person name="Riley A."/>
            <person name="Strowmatt C."/>
            <person name="Wagner-McPherson C."/>
            <person name="Wollam A."/>
            <person name="Yoakum M."/>
            <person name="Bell M."/>
            <person name="Dedhia N."/>
            <person name="Parnell L."/>
            <person name="Shah R."/>
            <person name="Rodriguez M."/>
            <person name="See L.H."/>
            <person name="Vil D."/>
            <person name="Baker J."/>
            <person name="Kirchoff K."/>
            <person name="Toth K."/>
            <person name="King L."/>
            <person name="Bahret A."/>
            <person name="Miller B."/>
            <person name="Marra M."/>
            <person name="Martienssen R."/>
            <person name="McCombie W.R."/>
            <person name="Wilson R.K."/>
            <person name="Murphy G."/>
            <person name="Bancroft I."/>
            <person name="Volckaert G."/>
            <person name="Wambutt R."/>
            <person name="Dusterhoft A."/>
            <person name="Stiekema W."/>
            <person name="Pohl T."/>
            <person name="Entian K.D."/>
            <person name="Terryn N."/>
            <person name="Hartley N."/>
            <person name="Bent E."/>
            <person name="Johnson S."/>
            <person name="Langham S.A."/>
            <person name="McCullagh B."/>
            <person name="Robben J."/>
            <person name="Grymonprez B."/>
            <person name="Zimmermann W."/>
            <person name="Ramsperger U."/>
            <person name="Wedler H."/>
            <person name="Balke K."/>
            <person name="Wedler E."/>
            <person name="Peters S."/>
            <person name="van Staveren M."/>
            <person name="Dirkse W."/>
            <person name="Mooijman P."/>
            <person name="Lankhorst R.K."/>
            <person name="Weitzenegger T."/>
            <person name="Bothe G."/>
            <person name="Rose M."/>
            <person name="Hauf J."/>
            <person name="Berneiser S."/>
            <person name="Hempel S."/>
            <person name="Feldpausch M."/>
            <person name="Lamberth S."/>
            <person name="Villarroel R."/>
            <person name="Gielen J."/>
            <person name="Ardiles W."/>
            <person name="Bents O."/>
            <person name="Lemcke K."/>
            <person name="Kolesov G."/>
            <person name="Mayer K."/>
            <person name="Rudd S."/>
            <person name="Schoof H."/>
            <person name="Schueller C."/>
            <person name="Zaccaria P."/>
            <person name="Mewes H.W."/>
            <person name="Bevan M."/>
            <person name="Fransz P."/>
        </authorList>
    </citation>
    <scope>NUCLEOTIDE SEQUENCE [LARGE SCALE GENOMIC DNA]</scope>
    <source>
        <strain evidence="10">cv. Columbia</strain>
    </source>
</reference>
<evidence type="ECO:0000256" key="4">
    <source>
        <dbReference type="ARBA" id="ARBA00022833"/>
    </source>
</evidence>
<feature type="region of interest" description="Disordered" evidence="5">
    <location>
        <begin position="19"/>
        <end position="43"/>
    </location>
</feature>
<keyword evidence="10" id="KW-1185">Reference proteome</keyword>
<dbReference type="KEGG" id="ath:AT5G02330"/>
<dbReference type="OMA" id="LNCIECN"/>
<evidence type="ECO:0000313" key="9">
    <source>
        <dbReference type="EMBL" id="CAB85538.1"/>
    </source>
</evidence>
<feature type="domain" description="Zinc finger PHD-type" evidence="6">
    <location>
        <begin position="562"/>
        <end position="631"/>
    </location>
</feature>
<dbReference type="TAIR" id="AT5G02330"/>